<comment type="similarity">
    <text evidence="1">Belongs to the methylamine corrinoid protein family.</text>
</comment>
<feature type="domain" description="B12-binding N-terminal" evidence="5">
    <location>
        <begin position="1"/>
        <end position="91"/>
    </location>
</feature>
<name>A0A662D995_UNCAE</name>
<gene>
    <name evidence="6" type="ORF">DRJ04_06440</name>
</gene>
<evidence type="ECO:0000256" key="3">
    <source>
        <dbReference type="ARBA" id="ARBA00023285"/>
    </source>
</evidence>
<dbReference type="AlphaFoldDB" id="A0A662D995"/>
<dbReference type="Pfam" id="PF02607">
    <property type="entry name" value="B12-binding_2"/>
    <property type="match status" value="1"/>
</dbReference>
<proteinExistence type="inferred from homology"/>
<dbReference type="GO" id="GO:0046653">
    <property type="term" value="P:tetrahydrofolate metabolic process"/>
    <property type="evidence" value="ECO:0007669"/>
    <property type="project" value="TreeGrafter"/>
</dbReference>
<keyword evidence="2" id="KW-0479">Metal-binding</keyword>
<reference evidence="6 7" key="1">
    <citation type="submission" date="2018-06" db="EMBL/GenBank/DDBJ databases">
        <title>Extensive metabolic versatility and redundancy in microbially diverse, dynamic hydrothermal sediments.</title>
        <authorList>
            <person name="Dombrowski N."/>
            <person name="Teske A."/>
            <person name="Baker B.J."/>
        </authorList>
    </citation>
    <scope>NUCLEOTIDE SEQUENCE [LARGE SCALE GENOMIC DNA]</scope>
    <source>
        <strain evidence="6">B3_G15</strain>
    </source>
</reference>
<dbReference type="EMBL" id="QMQA01000174">
    <property type="protein sequence ID" value="RLE12310.1"/>
    <property type="molecule type" value="Genomic_DNA"/>
</dbReference>
<dbReference type="InterPro" id="IPR036594">
    <property type="entry name" value="Meth_synthase_dom"/>
</dbReference>
<evidence type="ECO:0000256" key="2">
    <source>
        <dbReference type="ARBA" id="ARBA00022723"/>
    </source>
</evidence>
<dbReference type="Gene3D" id="3.40.50.280">
    <property type="entry name" value="Cobalamin-binding domain"/>
    <property type="match status" value="1"/>
</dbReference>
<dbReference type="Pfam" id="PF02310">
    <property type="entry name" value="B12-binding"/>
    <property type="match status" value="1"/>
</dbReference>
<accession>A0A662D995</accession>
<dbReference type="Proteomes" id="UP000280417">
    <property type="component" value="Unassembled WGS sequence"/>
</dbReference>
<dbReference type="PROSITE" id="PS51337">
    <property type="entry name" value="B12_BINDING_NTER"/>
    <property type="match status" value="1"/>
</dbReference>
<dbReference type="SUPFAM" id="SSF47644">
    <property type="entry name" value="Methionine synthase domain"/>
    <property type="match status" value="1"/>
</dbReference>
<dbReference type="InterPro" id="IPR036724">
    <property type="entry name" value="Cobalamin-bd_sf"/>
</dbReference>
<dbReference type="GO" id="GO:0015948">
    <property type="term" value="P:methanogenesis"/>
    <property type="evidence" value="ECO:0007669"/>
    <property type="project" value="InterPro"/>
</dbReference>
<dbReference type="SMART" id="SM01018">
    <property type="entry name" value="B12-binding_2"/>
    <property type="match status" value="1"/>
</dbReference>
<organism evidence="6 7">
    <name type="scientific">Aerophobetes bacterium</name>
    <dbReference type="NCBI Taxonomy" id="2030807"/>
    <lineage>
        <taxon>Bacteria</taxon>
        <taxon>Candidatus Aerophobota</taxon>
    </lineage>
</organism>
<dbReference type="InterPro" id="IPR006158">
    <property type="entry name" value="Cobalamin-bd"/>
</dbReference>
<dbReference type="GO" id="GO:0050667">
    <property type="term" value="P:homocysteine metabolic process"/>
    <property type="evidence" value="ECO:0007669"/>
    <property type="project" value="TreeGrafter"/>
</dbReference>
<evidence type="ECO:0000313" key="7">
    <source>
        <dbReference type="Proteomes" id="UP000280417"/>
    </source>
</evidence>
<protein>
    <submittedName>
        <fullName evidence="6">Uncharacterized protein</fullName>
    </submittedName>
</protein>
<dbReference type="PANTHER" id="PTHR45833:SF1">
    <property type="entry name" value="METHIONINE SYNTHASE"/>
    <property type="match status" value="1"/>
</dbReference>
<sequence>MGETEILERLKEAVVNFDESLVQEMANKAIEEGLDPLKAVEEGMVKGLDIIGEKYEKEEIFLPELMMAANVFQTGMKILEPRIADQGKEREKKGVVVIGTVKGDIHKIGKDIVTLLMRTAGYEVHDLGEDVDLFTFIETAKKVDADAIGLSALLTSTLSGQKDVIEALTQNGLRDKYIVMVGGGAVTQEWAEMIGADLYAENAQVAVRKLNELITQKRK</sequence>
<evidence type="ECO:0000259" key="4">
    <source>
        <dbReference type="PROSITE" id="PS51332"/>
    </source>
</evidence>
<dbReference type="CDD" id="cd02070">
    <property type="entry name" value="corrinoid_protein_B12-BD"/>
    <property type="match status" value="1"/>
</dbReference>
<dbReference type="PROSITE" id="PS51332">
    <property type="entry name" value="B12_BINDING"/>
    <property type="match status" value="1"/>
</dbReference>
<dbReference type="Gene3D" id="1.10.1240.10">
    <property type="entry name" value="Methionine synthase domain"/>
    <property type="match status" value="1"/>
</dbReference>
<dbReference type="PANTHER" id="PTHR45833">
    <property type="entry name" value="METHIONINE SYNTHASE"/>
    <property type="match status" value="1"/>
</dbReference>
<keyword evidence="3" id="KW-0170">Cobalt</keyword>
<dbReference type="GO" id="GO:0008705">
    <property type="term" value="F:methionine synthase activity"/>
    <property type="evidence" value="ECO:0007669"/>
    <property type="project" value="TreeGrafter"/>
</dbReference>
<evidence type="ECO:0000313" key="6">
    <source>
        <dbReference type="EMBL" id="RLE12310.1"/>
    </source>
</evidence>
<dbReference type="GO" id="GO:0050897">
    <property type="term" value="F:cobalt ion binding"/>
    <property type="evidence" value="ECO:0007669"/>
    <property type="project" value="InterPro"/>
</dbReference>
<dbReference type="InterPro" id="IPR050554">
    <property type="entry name" value="Met_Synthase/Corrinoid"/>
</dbReference>
<dbReference type="InterPro" id="IPR003759">
    <property type="entry name" value="Cbl-bd_cap"/>
</dbReference>
<comment type="caution">
    <text evidence="6">The sequence shown here is derived from an EMBL/GenBank/DDBJ whole genome shotgun (WGS) entry which is preliminary data.</text>
</comment>
<dbReference type="NCBIfam" id="TIGR02370">
    <property type="entry name" value="pyl_corrinoid"/>
    <property type="match status" value="1"/>
</dbReference>
<dbReference type="SUPFAM" id="SSF52242">
    <property type="entry name" value="Cobalamin (vitamin B12)-binding domain"/>
    <property type="match status" value="1"/>
</dbReference>
<evidence type="ECO:0000256" key="1">
    <source>
        <dbReference type="ARBA" id="ARBA00010854"/>
    </source>
</evidence>
<dbReference type="GO" id="GO:0031419">
    <property type="term" value="F:cobalamin binding"/>
    <property type="evidence" value="ECO:0007669"/>
    <property type="project" value="InterPro"/>
</dbReference>
<evidence type="ECO:0000259" key="5">
    <source>
        <dbReference type="PROSITE" id="PS51337"/>
    </source>
</evidence>
<dbReference type="FunFam" id="3.40.50.280:FF:000003">
    <property type="entry name" value="Dimethylamine methyltransferase corrinoid protein"/>
    <property type="match status" value="1"/>
</dbReference>
<dbReference type="GO" id="GO:0005829">
    <property type="term" value="C:cytosol"/>
    <property type="evidence" value="ECO:0007669"/>
    <property type="project" value="TreeGrafter"/>
</dbReference>
<dbReference type="InterPro" id="IPR012741">
    <property type="entry name" value="Corrinoid_p"/>
</dbReference>
<feature type="domain" description="B12-binding" evidence="4">
    <location>
        <begin position="93"/>
        <end position="219"/>
    </location>
</feature>